<evidence type="ECO:0000256" key="9">
    <source>
        <dbReference type="ARBA" id="ARBA00045224"/>
    </source>
</evidence>
<keyword evidence="3" id="KW-0963">Cytoplasm</keyword>
<sequence length="158" mass="18728">MLIQVFEDQNNQIDATNRAIRTRVDETRDAKRKLEEHLSLIFKEISNMEDNIRDIKNLICDTMKSAEIAETKKNIRDCKPLNELCRDVPHYRILEQTEELKMDISTLQQMLNDAEGELKALRRRKLDLEEEIQNKSHSLHIEEVRILEIRSSILINKF</sequence>
<dbReference type="EMBL" id="JAKROA010000003">
    <property type="protein sequence ID" value="KAL5108303.1"/>
    <property type="molecule type" value="Genomic_DNA"/>
</dbReference>
<evidence type="ECO:0000256" key="3">
    <source>
        <dbReference type="ARBA" id="ARBA00022490"/>
    </source>
</evidence>
<evidence type="ECO:0000256" key="7">
    <source>
        <dbReference type="ARBA" id="ARBA00023212"/>
    </source>
</evidence>
<evidence type="ECO:0000256" key="6">
    <source>
        <dbReference type="ARBA" id="ARBA00023069"/>
    </source>
</evidence>
<dbReference type="Proteomes" id="UP001651158">
    <property type="component" value="Unassembled WGS sequence"/>
</dbReference>
<keyword evidence="7" id="KW-0206">Cytoskeleton</keyword>
<dbReference type="PANTHER" id="PTHR19960:SF25">
    <property type="entry name" value="TEKTIN-1"/>
    <property type="match status" value="1"/>
</dbReference>
<dbReference type="Gene3D" id="1.20.5.1700">
    <property type="match status" value="1"/>
</dbReference>
<reference evidence="12 13" key="1">
    <citation type="journal article" date="2022" name="Front. Cell. Infect. Microbiol.">
        <title>The Genomes of Two Strains of Taenia crassiceps the Animal Model for the Study of Human Cysticercosis.</title>
        <authorList>
            <person name="Bobes R.J."/>
            <person name="Estrada K."/>
            <person name="Rios-Valencia D.G."/>
            <person name="Calderon-Gallegos A."/>
            <person name="de la Torre P."/>
            <person name="Carrero J.C."/>
            <person name="Sanchez-Flores A."/>
            <person name="Laclette J.P."/>
        </authorList>
    </citation>
    <scope>NUCLEOTIDE SEQUENCE [LARGE SCALE GENOMIC DNA]</scope>
    <source>
        <strain evidence="12">WFUcys</strain>
    </source>
</reference>
<name>A0ABR4QET9_9CEST</name>
<evidence type="ECO:0000256" key="4">
    <source>
        <dbReference type="ARBA" id="ARBA00022846"/>
    </source>
</evidence>
<feature type="coiled-coil region" evidence="11">
    <location>
        <begin position="97"/>
        <end position="138"/>
    </location>
</feature>
<evidence type="ECO:0000256" key="10">
    <source>
        <dbReference type="RuleBase" id="RU367040"/>
    </source>
</evidence>
<keyword evidence="6 10" id="KW-0969">Cilium</keyword>
<comment type="similarity">
    <text evidence="2 10">Belongs to the tektin family.</text>
</comment>
<evidence type="ECO:0000256" key="5">
    <source>
        <dbReference type="ARBA" id="ARBA00023054"/>
    </source>
</evidence>
<evidence type="ECO:0000256" key="2">
    <source>
        <dbReference type="ARBA" id="ARBA00007209"/>
    </source>
</evidence>
<dbReference type="InterPro" id="IPR000435">
    <property type="entry name" value="Tektins"/>
</dbReference>
<dbReference type="PRINTS" id="PR00511">
    <property type="entry name" value="TEKTIN"/>
</dbReference>
<comment type="caution">
    <text evidence="12">The sequence shown here is derived from an EMBL/GenBank/DDBJ whole genome shotgun (WGS) entry which is preliminary data.</text>
</comment>
<dbReference type="PANTHER" id="PTHR19960">
    <property type="entry name" value="TEKTIN"/>
    <property type="match status" value="1"/>
</dbReference>
<dbReference type="Pfam" id="PF03148">
    <property type="entry name" value="Tektin"/>
    <property type="match status" value="1"/>
</dbReference>
<keyword evidence="13" id="KW-1185">Reference proteome</keyword>
<evidence type="ECO:0000313" key="12">
    <source>
        <dbReference type="EMBL" id="KAL5108303.1"/>
    </source>
</evidence>
<evidence type="ECO:0000313" key="13">
    <source>
        <dbReference type="Proteomes" id="UP001651158"/>
    </source>
</evidence>
<protein>
    <recommendedName>
        <fullName evidence="10">Tektin</fullName>
    </recommendedName>
</protein>
<keyword evidence="4 10" id="KW-0282">Flagellum</keyword>
<evidence type="ECO:0000256" key="8">
    <source>
        <dbReference type="ARBA" id="ARBA00023273"/>
    </source>
</evidence>
<keyword evidence="5 11" id="KW-0175">Coiled coil</keyword>
<feature type="coiled-coil region" evidence="11">
    <location>
        <begin position="17"/>
        <end position="51"/>
    </location>
</feature>
<keyword evidence="8 10" id="KW-0966">Cell projection</keyword>
<accession>A0ABR4QET9</accession>
<comment type="function">
    <text evidence="9">Microtubule inner protein (MIP) part of the dynein-decorated doublet microtubules (DMTs) in cilia and flagellar axoneme. Forms filamentous polymers in the walls of ciliary and flagellar microtubules.</text>
</comment>
<comment type="subcellular location">
    <subcellularLocation>
        <location evidence="10">Cytoplasm</location>
        <location evidence="10">Cytoskeleton</location>
        <location evidence="10">Cilium axoneme</location>
    </subcellularLocation>
    <subcellularLocation>
        <location evidence="1">Cytoplasm</location>
        <location evidence="1">Cytoskeleton</location>
        <location evidence="1">Flagellum axoneme</location>
    </subcellularLocation>
</comment>
<proteinExistence type="inferred from homology"/>
<gene>
    <name evidence="12" type="ORF">TcWFU_000070</name>
</gene>
<dbReference type="InterPro" id="IPR048256">
    <property type="entry name" value="Tektin-like"/>
</dbReference>
<organism evidence="12 13">
    <name type="scientific">Taenia crassiceps</name>
    <dbReference type="NCBI Taxonomy" id="6207"/>
    <lineage>
        <taxon>Eukaryota</taxon>
        <taxon>Metazoa</taxon>
        <taxon>Spiralia</taxon>
        <taxon>Lophotrochozoa</taxon>
        <taxon>Platyhelminthes</taxon>
        <taxon>Cestoda</taxon>
        <taxon>Eucestoda</taxon>
        <taxon>Cyclophyllidea</taxon>
        <taxon>Taeniidae</taxon>
        <taxon>Taenia</taxon>
    </lineage>
</organism>
<evidence type="ECO:0000256" key="11">
    <source>
        <dbReference type="SAM" id="Coils"/>
    </source>
</evidence>
<evidence type="ECO:0000256" key="1">
    <source>
        <dbReference type="ARBA" id="ARBA00004611"/>
    </source>
</evidence>